<keyword evidence="3" id="KW-0201">Cytochrome c-type biogenesis</keyword>
<gene>
    <name evidence="8" type="ORF">SAMN04487996_111300</name>
</gene>
<organism evidence="8 9">
    <name type="scientific">Dyadobacter soli</name>
    <dbReference type="NCBI Taxonomy" id="659014"/>
    <lineage>
        <taxon>Bacteria</taxon>
        <taxon>Pseudomonadati</taxon>
        <taxon>Bacteroidota</taxon>
        <taxon>Cytophagia</taxon>
        <taxon>Cytophagales</taxon>
        <taxon>Spirosomataceae</taxon>
        <taxon>Dyadobacter</taxon>
    </lineage>
</organism>
<feature type="transmembrane region" description="Helical" evidence="6">
    <location>
        <begin position="146"/>
        <end position="166"/>
    </location>
</feature>
<feature type="domain" description="Cytochrome c assembly protein" evidence="7">
    <location>
        <begin position="12"/>
        <end position="162"/>
    </location>
</feature>
<reference evidence="9" key="1">
    <citation type="submission" date="2016-10" db="EMBL/GenBank/DDBJ databases">
        <authorList>
            <person name="Varghese N."/>
            <person name="Submissions S."/>
        </authorList>
    </citation>
    <scope>NUCLEOTIDE SEQUENCE [LARGE SCALE GENOMIC DNA]</scope>
    <source>
        <strain evidence="9">DSM 25329</strain>
    </source>
</reference>
<name>A0A1G7MM22_9BACT</name>
<proteinExistence type="predicted"/>
<evidence type="ECO:0000256" key="6">
    <source>
        <dbReference type="SAM" id="Phobius"/>
    </source>
</evidence>
<dbReference type="PANTHER" id="PTHR30071:SF1">
    <property type="entry name" value="CYTOCHROME B_B6 PROTEIN-RELATED"/>
    <property type="match status" value="1"/>
</dbReference>
<dbReference type="GO" id="GO:0017004">
    <property type="term" value="P:cytochrome complex assembly"/>
    <property type="evidence" value="ECO:0007669"/>
    <property type="project" value="UniProtKB-KW"/>
</dbReference>
<dbReference type="InterPro" id="IPR002541">
    <property type="entry name" value="Cyt_c_assembly"/>
</dbReference>
<evidence type="ECO:0000313" key="9">
    <source>
        <dbReference type="Proteomes" id="UP000198748"/>
    </source>
</evidence>
<dbReference type="Pfam" id="PF01578">
    <property type="entry name" value="Cytochrom_C_asm"/>
    <property type="match status" value="1"/>
</dbReference>
<dbReference type="InterPro" id="IPR045062">
    <property type="entry name" value="Cyt_c_biogenesis_CcsA/CcmC"/>
</dbReference>
<feature type="transmembrane region" description="Helical" evidence="6">
    <location>
        <begin position="46"/>
        <end position="67"/>
    </location>
</feature>
<dbReference type="STRING" id="659014.SAMN04487996_111300"/>
<keyword evidence="5 6" id="KW-0472">Membrane</keyword>
<keyword evidence="9" id="KW-1185">Reference proteome</keyword>
<evidence type="ECO:0000259" key="7">
    <source>
        <dbReference type="Pfam" id="PF01578"/>
    </source>
</evidence>
<protein>
    <submittedName>
        <fullName evidence="8">Heme exporter protein C</fullName>
    </submittedName>
</protein>
<evidence type="ECO:0000313" key="8">
    <source>
        <dbReference type="EMBL" id="SDF62140.1"/>
    </source>
</evidence>
<dbReference type="GO" id="GO:0005886">
    <property type="term" value="C:plasma membrane"/>
    <property type="evidence" value="ECO:0007669"/>
    <property type="project" value="TreeGrafter"/>
</dbReference>
<feature type="transmembrane region" description="Helical" evidence="6">
    <location>
        <begin position="79"/>
        <end position="104"/>
    </location>
</feature>
<evidence type="ECO:0000256" key="1">
    <source>
        <dbReference type="ARBA" id="ARBA00004141"/>
    </source>
</evidence>
<feature type="transmembrane region" description="Helical" evidence="6">
    <location>
        <begin position="186"/>
        <end position="206"/>
    </location>
</feature>
<feature type="transmembrane region" description="Helical" evidence="6">
    <location>
        <begin position="7"/>
        <end position="26"/>
    </location>
</feature>
<comment type="subcellular location">
    <subcellularLocation>
        <location evidence="1">Membrane</location>
        <topology evidence="1">Multi-pass membrane protein</topology>
    </subcellularLocation>
</comment>
<evidence type="ECO:0000256" key="3">
    <source>
        <dbReference type="ARBA" id="ARBA00022748"/>
    </source>
</evidence>
<sequence length="237" mass="27316">MAYLRQYWWKFLSVLILFYVFVAGLINSVPRLPILNETIRNSFYHPPLWIAMMTLLLLSAVFSIRFLSKGKMLDDLWAIEFANTAILFGVLGCITGSVWAYFAWGDFWPNDPKTNGVAVGMLLYVAYFILRASFEDELRRARVSAIYNIFAFAMFIPLIMILPRLTDSLHPGNGGNPGFNQYDQDKSITMIIRPAFIGFTMLGLWITQLRFRTRRIEIVLDDQQVNEKISQTCISNE</sequence>
<accession>A0A1G7MM22</accession>
<keyword evidence="2 6" id="KW-0812">Transmembrane</keyword>
<keyword evidence="4 6" id="KW-1133">Transmembrane helix</keyword>
<evidence type="ECO:0000256" key="2">
    <source>
        <dbReference type="ARBA" id="ARBA00022692"/>
    </source>
</evidence>
<evidence type="ECO:0000256" key="4">
    <source>
        <dbReference type="ARBA" id="ARBA00022989"/>
    </source>
</evidence>
<dbReference type="AlphaFoldDB" id="A0A1G7MM22"/>
<dbReference type="PANTHER" id="PTHR30071">
    <property type="entry name" value="HEME EXPORTER PROTEIN C"/>
    <property type="match status" value="1"/>
</dbReference>
<feature type="transmembrane region" description="Helical" evidence="6">
    <location>
        <begin position="116"/>
        <end position="134"/>
    </location>
</feature>
<dbReference type="Proteomes" id="UP000198748">
    <property type="component" value="Unassembled WGS sequence"/>
</dbReference>
<dbReference type="EMBL" id="FNAN01000011">
    <property type="protein sequence ID" value="SDF62140.1"/>
    <property type="molecule type" value="Genomic_DNA"/>
</dbReference>
<dbReference type="GO" id="GO:0020037">
    <property type="term" value="F:heme binding"/>
    <property type="evidence" value="ECO:0007669"/>
    <property type="project" value="InterPro"/>
</dbReference>
<evidence type="ECO:0000256" key="5">
    <source>
        <dbReference type="ARBA" id="ARBA00023136"/>
    </source>
</evidence>